<dbReference type="Pfam" id="PF18810">
    <property type="entry name" value="PBECR2"/>
    <property type="match status" value="1"/>
</dbReference>
<organism evidence="3 4">
    <name type="scientific">Flavobacterium pisciphilum</name>
    <dbReference type="NCBI Taxonomy" id="2893755"/>
    <lineage>
        <taxon>Bacteria</taxon>
        <taxon>Pseudomonadati</taxon>
        <taxon>Bacteroidota</taxon>
        <taxon>Flavobacteriia</taxon>
        <taxon>Flavobacteriales</taxon>
        <taxon>Flavobacteriaceae</taxon>
        <taxon>Flavobacterium</taxon>
    </lineage>
</organism>
<dbReference type="InterPro" id="IPR009279">
    <property type="entry name" value="Portal_Mu"/>
</dbReference>
<dbReference type="NCBIfam" id="TIGR01641">
    <property type="entry name" value="phageSPP1_gp7"/>
    <property type="match status" value="1"/>
</dbReference>
<protein>
    <submittedName>
        <fullName evidence="3">DUF935 family protein</fullName>
    </submittedName>
</protein>
<proteinExistence type="predicted"/>
<dbReference type="Proteomes" id="UP001430919">
    <property type="component" value="Unassembled WGS sequence"/>
</dbReference>
<gene>
    <name evidence="3" type="ORF">LNQ49_12810</name>
</gene>
<dbReference type="Pfam" id="PF04233">
    <property type="entry name" value="Phage_Mu_F"/>
    <property type="match status" value="1"/>
</dbReference>
<sequence>MRKNTNKLLNNRNKGFFSPVAKSDTQPVKSVKRADAIIMQVAKAYKDRSRKDIQSWRTALMAIDHIDTPRYNRYFDLVDDLKTDGTLVKNVILRKTATLSVGFQIRNSKTGEINQLATKLFNQKWFYRYLSLELDAIIFGTRLLEFLEFNGKRIKISVLPSRNLVPSQKRFYPDLSKDKSFIQYDSEENKPWVLELNQDDSLGLINNIIPNLIWKKNVAQAWAEFCEKFGMPLISATTNNNNAAHIDNVEKQLLALAEASVGVFPEGTTVKFDEANRTDAYNVYSKFIEHNTTEISGVLVGSNTIGNNEANRSNTEVHERSLDFKISQSDRRDIGFNINDELLTLLKIQGYNYISDDDEFEWIESKEEIDLNKFWEIVKGFMEEYDVDEEWLSKTFSIPIIGKKKSPNPTLTENTSNAVALFKMPNYPVSTCCPGYEFPTAVAKPKNLEDLTNRLLEALWKNEDTKGIEGNLIVEEALQLVQGLKSGYGAITGYNTPDSLAYQMMEYNLFEFSASKTEARLATMTDLLIDQEKNQIRSEADFKKLANEKIKDLNQNYLTTEYNLSVAVGQNSAAYQRFLSEKDTVTSYVQYQTAGDSKVRNEHAKLDGKIFNLSDREAMKLFPPNGPGCRCEFIQYNRTPQAGEVMSGKVAQEMLDAENANWSKSQFNLNRGDLKEVFTKSQFYSDIKGLPKKLNDMTFDKYDLPKWSEFKSDLNTISLDESITTENVKELFKKDKSGAFMGFKDYYGRKMVLAEKNFEFHTKGKYIKPNENRHQLFPHIKDILNQPDEVWYNTQDKLDGKFQSRYLKFYNDKIIVIDCEMSNKGLEVKTWYEAKKEDLNLRKGLLIRNSKK</sequence>
<dbReference type="InterPro" id="IPR041110">
    <property type="entry name" value="PBECR2"/>
</dbReference>
<keyword evidence="4" id="KW-1185">Reference proteome</keyword>
<feature type="domain" description="Phage-Barnase-EndoU-ColicinE5/D-RelE like nuclease 2" evidence="2">
    <location>
        <begin position="730"/>
        <end position="846"/>
    </location>
</feature>
<evidence type="ECO:0000313" key="3">
    <source>
        <dbReference type="EMBL" id="MCC9072464.1"/>
    </source>
</evidence>
<reference evidence="3" key="1">
    <citation type="submission" date="2021-11" db="EMBL/GenBank/DDBJ databases">
        <title>Description of novel Flavobacterium species.</title>
        <authorList>
            <person name="Saticioglu I.B."/>
            <person name="Ay H."/>
            <person name="Altun S."/>
            <person name="Duman M."/>
        </authorList>
    </citation>
    <scope>NUCLEOTIDE SEQUENCE</scope>
    <source>
        <strain evidence="3">F-65</strain>
    </source>
</reference>
<evidence type="ECO:0000313" key="4">
    <source>
        <dbReference type="Proteomes" id="UP001430919"/>
    </source>
</evidence>
<accession>A0ABS8MUK8</accession>
<dbReference type="EMBL" id="JAJJMO010000001">
    <property type="protein sequence ID" value="MCC9072464.1"/>
    <property type="molecule type" value="Genomic_DNA"/>
</dbReference>
<dbReference type="RefSeq" id="WP_229989296.1">
    <property type="nucleotide sequence ID" value="NZ_JAJJMO010000001.1"/>
</dbReference>
<feature type="domain" description="Phage head morphogenesis" evidence="1">
    <location>
        <begin position="551"/>
        <end position="634"/>
    </location>
</feature>
<dbReference type="InterPro" id="IPR006528">
    <property type="entry name" value="Phage_head_morphogenesis_dom"/>
</dbReference>
<evidence type="ECO:0000259" key="2">
    <source>
        <dbReference type="Pfam" id="PF18810"/>
    </source>
</evidence>
<name>A0ABS8MUK8_9FLAO</name>
<comment type="caution">
    <text evidence="3">The sequence shown here is derived from an EMBL/GenBank/DDBJ whole genome shotgun (WGS) entry which is preliminary data.</text>
</comment>
<dbReference type="Pfam" id="PF06074">
    <property type="entry name" value="Portal_Mu"/>
    <property type="match status" value="1"/>
</dbReference>
<evidence type="ECO:0000259" key="1">
    <source>
        <dbReference type="Pfam" id="PF04233"/>
    </source>
</evidence>